<dbReference type="Proteomes" id="UP001396334">
    <property type="component" value="Unassembled WGS sequence"/>
</dbReference>
<sequence>MLLGSAIPLRPSSSMLMRPMTLEPEMQPLVSLLVIALGTVVSTQGDTDVIVNKLQRPEGDLLALDFRFRELKLGCWIMTLSMFILFVDRLIGQYMGSSLG</sequence>
<protein>
    <submittedName>
        <fullName evidence="1">Uncharacterized protein</fullName>
    </submittedName>
</protein>
<name>A0ABR2ACB9_9ROSI</name>
<reference evidence="1 2" key="1">
    <citation type="journal article" date="2024" name="G3 (Bethesda)">
        <title>Genome assembly of Hibiscus sabdariffa L. provides insights into metabolisms of medicinal natural products.</title>
        <authorList>
            <person name="Kim T."/>
        </authorList>
    </citation>
    <scope>NUCLEOTIDE SEQUENCE [LARGE SCALE GENOMIC DNA]</scope>
    <source>
        <strain evidence="1">TK-2024</strain>
        <tissue evidence="1">Old leaves</tissue>
    </source>
</reference>
<gene>
    <name evidence="1" type="ORF">V6N11_031042</name>
</gene>
<organism evidence="1 2">
    <name type="scientific">Hibiscus sabdariffa</name>
    <name type="common">roselle</name>
    <dbReference type="NCBI Taxonomy" id="183260"/>
    <lineage>
        <taxon>Eukaryota</taxon>
        <taxon>Viridiplantae</taxon>
        <taxon>Streptophyta</taxon>
        <taxon>Embryophyta</taxon>
        <taxon>Tracheophyta</taxon>
        <taxon>Spermatophyta</taxon>
        <taxon>Magnoliopsida</taxon>
        <taxon>eudicotyledons</taxon>
        <taxon>Gunneridae</taxon>
        <taxon>Pentapetalae</taxon>
        <taxon>rosids</taxon>
        <taxon>malvids</taxon>
        <taxon>Malvales</taxon>
        <taxon>Malvaceae</taxon>
        <taxon>Malvoideae</taxon>
        <taxon>Hibiscus</taxon>
    </lineage>
</organism>
<evidence type="ECO:0000313" key="2">
    <source>
        <dbReference type="Proteomes" id="UP001396334"/>
    </source>
</evidence>
<proteinExistence type="predicted"/>
<evidence type="ECO:0000313" key="1">
    <source>
        <dbReference type="EMBL" id="KAK8490679.1"/>
    </source>
</evidence>
<accession>A0ABR2ACB9</accession>
<dbReference type="EMBL" id="JBBPBN010000277">
    <property type="protein sequence ID" value="KAK8490679.1"/>
    <property type="molecule type" value="Genomic_DNA"/>
</dbReference>
<keyword evidence="2" id="KW-1185">Reference proteome</keyword>
<comment type="caution">
    <text evidence="1">The sequence shown here is derived from an EMBL/GenBank/DDBJ whole genome shotgun (WGS) entry which is preliminary data.</text>
</comment>